<gene>
    <name evidence="1" type="ORF">HNR00_003407</name>
</gene>
<sequence>MAPIEIPDIYRKFRLLIEYSHASGWDAIADHFGAAVGTVKGWGQGNDAQLRDRLPPRHLDKFVDLIARALPETFDADRIREIVFGPALLLEQVLRARSPAELEQLLNDEADRGRIRLVRKPDRPGLIERESSAPERPVHLVPLGAAFRLECDAPFPVRHVVALQQAQRLWGFVPAEINPGQRRILLPGFGDDGAPDYMSEREQAGLHRFIVLQTRDAVPVAIEASDRPEFALDYAALAGILGFYRGQPAAARHLYLIELMIGAADDDD</sequence>
<dbReference type="RefSeq" id="WP_183571328.1">
    <property type="nucleotide sequence ID" value="NZ_JACHOP010000016.1"/>
</dbReference>
<accession>A0A840ZND1</accession>
<dbReference type="EMBL" id="JACHOP010000016">
    <property type="protein sequence ID" value="MBB5758684.1"/>
    <property type="molecule type" value="Genomic_DNA"/>
</dbReference>
<keyword evidence="2" id="KW-1185">Reference proteome</keyword>
<evidence type="ECO:0000313" key="2">
    <source>
        <dbReference type="Proteomes" id="UP000583454"/>
    </source>
</evidence>
<evidence type="ECO:0000313" key="1">
    <source>
        <dbReference type="EMBL" id="MBB5758684.1"/>
    </source>
</evidence>
<dbReference type="Proteomes" id="UP000583454">
    <property type="component" value="Unassembled WGS sequence"/>
</dbReference>
<comment type="caution">
    <text evidence="1">The sequence shown here is derived from an EMBL/GenBank/DDBJ whole genome shotgun (WGS) entry which is preliminary data.</text>
</comment>
<proteinExistence type="predicted"/>
<name>A0A840ZND1_9HYPH</name>
<protein>
    <submittedName>
        <fullName evidence="1">Uncharacterized protein</fullName>
    </submittedName>
</protein>
<organism evidence="1 2">
    <name type="scientific">Methylorubrum rhodinum</name>
    <dbReference type="NCBI Taxonomy" id="29428"/>
    <lineage>
        <taxon>Bacteria</taxon>
        <taxon>Pseudomonadati</taxon>
        <taxon>Pseudomonadota</taxon>
        <taxon>Alphaproteobacteria</taxon>
        <taxon>Hyphomicrobiales</taxon>
        <taxon>Methylobacteriaceae</taxon>
        <taxon>Methylorubrum</taxon>
    </lineage>
</organism>
<dbReference type="AlphaFoldDB" id="A0A840ZND1"/>
<reference evidence="1 2" key="1">
    <citation type="submission" date="2020-08" db="EMBL/GenBank/DDBJ databases">
        <title>Genomic Encyclopedia of Type Strains, Phase IV (KMG-IV): sequencing the most valuable type-strain genomes for metagenomic binning, comparative biology and taxonomic classification.</title>
        <authorList>
            <person name="Goeker M."/>
        </authorList>
    </citation>
    <scope>NUCLEOTIDE SEQUENCE [LARGE SCALE GENOMIC DNA]</scope>
    <source>
        <strain evidence="1 2">DSM 2163</strain>
    </source>
</reference>